<keyword evidence="13" id="KW-0472">Membrane</keyword>
<keyword evidence="21" id="KW-1185">Reference proteome</keyword>
<keyword evidence="10" id="KW-0378">Hydrolase</keyword>
<dbReference type="InterPro" id="IPR050396">
    <property type="entry name" value="Glycosyltr_51/Transpeptidase"/>
</dbReference>
<evidence type="ECO:0000313" key="20">
    <source>
        <dbReference type="EMBL" id="AGB28102.1"/>
    </source>
</evidence>
<dbReference type="GO" id="GO:0008955">
    <property type="term" value="F:peptidoglycan glycosyltransferase activity"/>
    <property type="evidence" value="ECO:0007669"/>
    <property type="project" value="UniProtKB-EC"/>
</dbReference>
<dbReference type="SUPFAM" id="SSF53955">
    <property type="entry name" value="Lysozyme-like"/>
    <property type="match status" value="1"/>
</dbReference>
<dbReference type="Gene3D" id="1.10.3810.10">
    <property type="entry name" value="Biosynthetic peptidoglycan transglycosylase-like"/>
    <property type="match status" value="1"/>
</dbReference>
<dbReference type="GO" id="GO:0030288">
    <property type="term" value="C:outer membrane-bounded periplasmic space"/>
    <property type="evidence" value="ECO:0007669"/>
    <property type="project" value="TreeGrafter"/>
</dbReference>
<dbReference type="GO" id="GO:0009252">
    <property type="term" value="P:peptidoglycan biosynthetic process"/>
    <property type="evidence" value="ECO:0007669"/>
    <property type="project" value="UniProtKB-KW"/>
</dbReference>
<dbReference type="PANTHER" id="PTHR32282">
    <property type="entry name" value="BINDING PROTEIN TRANSPEPTIDASE, PUTATIVE-RELATED"/>
    <property type="match status" value="1"/>
</dbReference>
<name>L0JBW5_PREDD</name>
<reference evidence="21" key="1">
    <citation type="submission" date="2012-02" db="EMBL/GenBank/DDBJ databases">
        <title>Complete sequence of chromosome 1 of Prevotella dentalis DSM 3688.</title>
        <authorList>
            <person name="Lucas S."/>
            <person name="Copeland A."/>
            <person name="Lapidus A."/>
            <person name="Glavina del Rio T."/>
            <person name="Dalin E."/>
            <person name="Tice H."/>
            <person name="Bruce D."/>
            <person name="Goodwin L."/>
            <person name="Pitluck S."/>
            <person name="Peters L."/>
            <person name="Mikhailova N."/>
            <person name="Chertkov O."/>
            <person name="Kyrpides N."/>
            <person name="Mavromatis K."/>
            <person name="Ivanova N."/>
            <person name="Brettin T."/>
            <person name="Detter J.C."/>
            <person name="Han C."/>
            <person name="Larimer F."/>
            <person name="Land M."/>
            <person name="Hauser L."/>
            <person name="Markowitz V."/>
            <person name="Cheng J.-F."/>
            <person name="Hugenholtz P."/>
            <person name="Woyke T."/>
            <person name="Wu D."/>
            <person name="Gronow S."/>
            <person name="Wellnitz S."/>
            <person name="Brambilla E."/>
            <person name="Klenk H.-P."/>
            <person name="Eisen J.A."/>
        </authorList>
    </citation>
    <scope>NUCLEOTIDE SEQUENCE [LARGE SCALE GENOMIC DNA]</scope>
    <source>
        <strain evidence="21">ATCC 49559 / DSM 3688 / JCM 13448 / NCTC 12043 / ES 2772</strain>
    </source>
</reference>
<dbReference type="InterPro" id="IPR023346">
    <property type="entry name" value="Lysozyme-like_dom_sf"/>
</dbReference>
<dbReference type="GO" id="GO:0009002">
    <property type="term" value="F:serine-type D-Ala-D-Ala carboxypeptidase activity"/>
    <property type="evidence" value="ECO:0007669"/>
    <property type="project" value="UniProtKB-EC"/>
</dbReference>
<evidence type="ECO:0000256" key="6">
    <source>
        <dbReference type="ARBA" id="ARBA00022645"/>
    </source>
</evidence>
<evidence type="ECO:0000256" key="12">
    <source>
        <dbReference type="ARBA" id="ARBA00022984"/>
    </source>
</evidence>
<comment type="catalytic activity">
    <reaction evidence="17">
        <text>[GlcNAc-(1-&gt;4)-Mur2Ac(oyl-L-Ala-gamma-D-Glu-L-Lys-D-Ala-D-Ala)](n)-di-trans,octa-cis-undecaprenyl diphosphate + beta-D-GlcNAc-(1-&gt;4)-Mur2Ac(oyl-L-Ala-gamma-D-Glu-L-Lys-D-Ala-D-Ala)-di-trans,octa-cis-undecaprenyl diphosphate = [GlcNAc-(1-&gt;4)-Mur2Ac(oyl-L-Ala-gamma-D-Glu-L-Lys-D-Ala-D-Ala)](n+1)-di-trans,octa-cis-undecaprenyl diphosphate + di-trans,octa-cis-undecaprenyl diphosphate + H(+)</text>
        <dbReference type="Rhea" id="RHEA:23708"/>
        <dbReference type="Rhea" id="RHEA-COMP:9602"/>
        <dbReference type="Rhea" id="RHEA-COMP:9603"/>
        <dbReference type="ChEBI" id="CHEBI:15378"/>
        <dbReference type="ChEBI" id="CHEBI:58405"/>
        <dbReference type="ChEBI" id="CHEBI:60033"/>
        <dbReference type="ChEBI" id="CHEBI:78435"/>
        <dbReference type="EC" id="2.4.99.28"/>
    </reaction>
</comment>
<feature type="domain" description="Penicillin-binding protein transpeptidase" evidence="18">
    <location>
        <begin position="452"/>
        <end position="691"/>
    </location>
</feature>
<dbReference type="GO" id="GO:0071555">
    <property type="term" value="P:cell wall organization"/>
    <property type="evidence" value="ECO:0007669"/>
    <property type="project" value="UniProtKB-KW"/>
</dbReference>
<keyword evidence="14" id="KW-0511">Multifunctional enzyme</keyword>
<keyword evidence="6 20" id="KW-0121">Carboxypeptidase</keyword>
<comment type="catalytic activity">
    <reaction evidence="16">
        <text>Preferential cleavage: (Ac)2-L-Lys-D-Ala-|-D-Ala. Also transpeptidation of peptidyl-alanyl moieties that are N-acyl substituents of D-alanine.</text>
        <dbReference type="EC" id="3.4.16.4"/>
    </reaction>
</comment>
<dbReference type="Pfam" id="PF00905">
    <property type="entry name" value="Transpeptidase"/>
    <property type="match status" value="1"/>
</dbReference>
<comment type="subcellular location">
    <subcellularLocation>
        <location evidence="1">Cell membrane</location>
    </subcellularLocation>
</comment>
<accession>L0JBW5</accession>
<protein>
    <submittedName>
        <fullName evidence="20">Membrane carboxypeptidase/penicillin-binding protein</fullName>
    </submittedName>
</protein>
<dbReference type="Pfam" id="PF00912">
    <property type="entry name" value="Transgly"/>
    <property type="match status" value="1"/>
</dbReference>
<dbReference type="PATRIC" id="fig|908937.9.peg.788"/>
<gene>
    <name evidence="20" type="ordered locus">Prede_0756</name>
</gene>
<dbReference type="InterPro" id="IPR001460">
    <property type="entry name" value="PCN-bd_Tpept"/>
</dbReference>
<dbReference type="EMBL" id="CP003368">
    <property type="protein sequence ID" value="AGB28102.1"/>
    <property type="molecule type" value="Genomic_DNA"/>
</dbReference>
<evidence type="ECO:0000256" key="10">
    <source>
        <dbReference type="ARBA" id="ARBA00022801"/>
    </source>
</evidence>
<evidence type="ECO:0000256" key="1">
    <source>
        <dbReference type="ARBA" id="ARBA00004236"/>
    </source>
</evidence>
<dbReference type="InterPro" id="IPR036950">
    <property type="entry name" value="PBP_transglycosylase"/>
</dbReference>
<evidence type="ECO:0000256" key="3">
    <source>
        <dbReference type="ARBA" id="ARBA00007090"/>
    </source>
</evidence>
<evidence type="ECO:0000256" key="13">
    <source>
        <dbReference type="ARBA" id="ARBA00023136"/>
    </source>
</evidence>
<evidence type="ECO:0000313" key="21">
    <source>
        <dbReference type="Proteomes" id="UP000010862"/>
    </source>
</evidence>
<sequence length="770" mass="87040">MRKTFVKMLWFFLALLVGIAASLFSLIWFGIIGYSPDIAHLQNPINKSASQVFSADGKIIGTYNIDRANRIPVAYSKLSPYLVRALVATEDERFYDHSGIDFYALGRAVVKRGLMGQESAGGGSTITQQLAKQLYSAPAKSTMERLLQKPIEWVTAIKLERNFTKEEIIALYLNYFDFLHGAVGIKIAANTYFSKEPKDLTVGESALLIGLCKNPSLFNPVRYPERSKARRNVVLGQMLKAGYLSEAEYATCCAESIELHFHRADHKDGTAVYFREFLRQYMMMDRPEPKNYPAWNKRQYVIDSIAFANDPLCGWCKKHTKKDGSFYNVYTDGLKIYTTLDSRMQRYAEEAVYGHVAKYLQPAFNKENSNKPNAPFTDQLTHKQVNQIINRAVVQSERYRNMKEAGASNEEIERAFRTPTDMSVFTYHGDIDTVMTPMDSIRYYKSFLRAGFMSMDPHTGYVKAYVGGINFEHFQYDMVMGGRRQIGSTIKPFLYSLAMENGASPCDKAPNVQKTYMVAGKPWTPRNANRRRYGEMVTLKWGLAQSNNWISAYLMSRLNPRQFVSMLHQFGLNNPDIYPSLSLCLGPCEASVGEMVSAYTTFANNGIHVAPMFVTKIEDSEGNVVATFQPAMNEVISSVSAYKMLEELMAVVNEGTAGRLRHKYNITGEIGGKTGTTNRNSDAWFMGFTPQLVSGVWVGGEDRDIHFDSMRMGQGATMALPIWAYYMKKVYQDRSLPYDPTAVFDVPDDFNPCEKEAEETGDLGIDEIYE</sequence>
<evidence type="ECO:0000256" key="14">
    <source>
        <dbReference type="ARBA" id="ARBA00023268"/>
    </source>
</evidence>
<evidence type="ECO:0000256" key="5">
    <source>
        <dbReference type="ARBA" id="ARBA00022475"/>
    </source>
</evidence>
<dbReference type="InterPro" id="IPR001264">
    <property type="entry name" value="Glyco_trans_51"/>
</dbReference>
<evidence type="ECO:0000256" key="7">
    <source>
        <dbReference type="ARBA" id="ARBA00022670"/>
    </source>
</evidence>
<dbReference type="OrthoDB" id="9766909at2"/>
<evidence type="ECO:0000256" key="11">
    <source>
        <dbReference type="ARBA" id="ARBA00022960"/>
    </source>
</evidence>
<dbReference type="GO" id="GO:0008658">
    <property type="term" value="F:penicillin binding"/>
    <property type="evidence" value="ECO:0007669"/>
    <property type="project" value="InterPro"/>
</dbReference>
<dbReference type="GO" id="GO:0008360">
    <property type="term" value="P:regulation of cell shape"/>
    <property type="evidence" value="ECO:0007669"/>
    <property type="project" value="UniProtKB-KW"/>
</dbReference>
<keyword evidence="5" id="KW-1003">Cell membrane</keyword>
<organism evidence="20 21">
    <name type="scientific">Prevotella dentalis (strain ATCC 49559 / DSM 3688 / JCM 13448 / NCTC 12043 / ES 2772)</name>
    <name type="common">Mitsuokella dentalis</name>
    <dbReference type="NCBI Taxonomy" id="908937"/>
    <lineage>
        <taxon>Bacteria</taxon>
        <taxon>Pseudomonadati</taxon>
        <taxon>Bacteroidota</taxon>
        <taxon>Bacteroidia</taxon>
        <taxon>Bacteroidales</taxon>
        <taxon>Prevotellaceae</taxon>
        <taxon>Prevotella</taxon>
    </lineage>
</organism>
<dbReference type="PANTHER" id="PTHR32282:SF11">
    <property type="entry name" value="PENICILLIN-BINDING PROTEIN 1B"/>
    <property type="match status" value="1"/>
</dbReference>
<dbReference type="InterPro" id="IPR012338">
    <property type="entry name" value="Beta-lactam/transpept-like"/>
</dbReference>
<proteinExistence type="inferred from homology"/>
<keyword evidence="8" id="KW-0328">Glycosyltransferase</keyword>
<comment type="similarity">
    <text evidence="3">In the C-terminal section; belongs to the transpeptidase family.</text>
</comment>
<evidence type="ECO:0000256" key="9">
    <source>
        <dbReference type="ARBA" id="ARBA00022679"/>
    </source>
</evidence>
<dbReference type="GO" id="GO:0005886">
    <property type="term" value="C:plasma membrane"/>
    <property type="evidence" value="ECO:0007669"/>
    <property type="project" value="UniProtKB-SubCell"/>
</dbReference>
<evidence type="ECO:0000259" key="18">
    <source>
        <dbReference type="Pfam" id="PF00905"/>
    </source>
</evidence>
<dbReference type="HOGENOM" id="CLU_006354_2_4_10"/>
<dbReference type="AlphaFoldDB" id="L0JBW5"/>
<evidence type="ECO:0000256" key="15">
    <source>
        <dbReference type="ARBA" id="ARBA00023316"/>
    </source>
</evidence>
<comment type="pathway">
    <text evidence="2">Cell wall biogenesis; peptidoglycan biosynthesis.</text>
</comment>
<comment type="similarity">
    <text evidence="4">In the N-terminal section; belongs to the glycosyltransferase 51 family.</text>
</comment>
<keyword evidence="12" id="KW-0573">Peptidoglycan synthesis</keyword>
<dbReference type="GO" id="GO:0006508">
    <property type="term" value="P:proteolysis"/>
    <property type="evidence" value="ECO:0007669"/>
    <property type="project" value="UniProtKB-KW"/>
</dbReference>
<evidence type="ECO:0000256" key="8">
    <source>
        <dbReference type="ARBA" id="ARBA00022676"/>
    </source>
</evidence>
<dbReference type="RefSeq" id="WP_015298450.1">
    <property type="nucleotide sequence ID" value="NC_019960.1"/>
</dbReference>
<dbReference type="Gene3D" id="3.40.710.10">
    <property type="entry name" value="DD-peptidase/beta-lactamase superfamily"/>
    <property type="match status" value="2"/>
</dbReference>
<keyword evidence="7" id="KW-0645">Protease</keyword>
<evidence type="ECO:0000256" key="4">
    <source>
        <dbReference type="ARBA" id="ARBA00007739"/>
    </source>
</evidence>
<keyword evidence="9" id="KW-0808">Transferase</keyword>
<dbReference type="SUPFAM" id="SSF56601">
    <property type="entry name" value="beta-lactamase/transpeptidase-like"/>
    <property type="match status" value="1"/>
</dbReference>
<keyword evidence="15" id="KW-0961">Cell wall biogenesis/degradation</keyword>
<feature type="domain" description="Glycosyl transferase family 51" evidence="19">
    <location>
        <begin position="57"/>
        <end position="238"/>
    </location>
</feature>
<evidence type="ECO:0000259" key="19">
    <source>
        <dbReference type="Pfam" id="PF00912"/>
    </source>
</evidence>
<dbReference type="KEGG" id="pdt:Prede_0756"/>
<evidence type="ECO:0000256" key="16">
    <source>
        <dbReference type="ARBA" id="ARBA00034000"/>
    </source>
</evidence>
<dbReference type="Proteomes" id="UP000010862">
    <property type="component" value="Chromosome 1"/>
</dbReference>
<evidence type="ECO:0000256" key="17">
    <source>
        <dbReference type="ARBA" id="ARBA00049902"/>
    </source>
</evidence>
<evidence type="ECO:0000256" key="2">
    <source>
        <dbReference type="ARBA" id="ARBA00004752"/>
    </source>
</evidence>
<keyword evidence="11" id="KW-0133">Cell shape</keyword>